<dbReference type="PROSITE" id="PS01031">
    <property type="entry name" value="SHSP"/>
    <property type="match status" value="1"/>
</dbReference>
<evidence type="ECO:0000256" key="6">
    <source>
        <dbReference type="SAM" id="Phobius"/>
    </source>
</evidence>
<sequence length="167" mass="18925">METEDGALEGYFEPSCEWQHEEGFDVLLVHLPKFKDKEGLKVQISNFGVLKISGDRQVLNRTRIRFVKEIPVSKDHNTDEIKAKFEKGVLKITLPKKVTAASTNRSLHKEEYKATTSMEMEVGKQISKNSRLRKFKKVAISIAAIALVASALSGFAYYIYRSTIVED</sequence>
<name>A0A1S3WXB7_TOBAC</name>
<evidence type="ECO:0000259" key="7">
    <source>
        <dbReference type="PROSITE" id="PS01031"/>
    </source>
</evidence>
<evidence type="ECO:0000256" key="5">
    <source>
        <dbReference type="RuleBase" id="RU003616"/>
    </source>
</evidence>
<feature type="transmembrane region" description="Helical" evidence="6">
    <location>
        <begin position="138"/>
        <end position="160"/>
    </location>
</feature>
<keyword evidence="6" id="KW-0472">Membrane</keyword>
<dbReference type="STRING" id="4097.A0A1S3WXB7"/>
<evidence type="ECO:0000313" key="8">
    <source>
        <dbReference type="RefSeq" id="XP_016432259.1"/>
    </source>
</evidence>
<evidence type="ECO:0000256" key="3">
    <source>
        <dbReference type="ARBA" id="ARBA00022821"/>
    </source>
</evidence>
<dbReference type="OMA" id="CEWQHEE"/>
<dbReference type="GO" id="GO:0034605">
    <property type="term" value="P:cellular response to heat"/>
    <property type="evidence" value="ECO:0000318"/>
    <property type="project" value="GO_Central"/>
</dbReference>
<dbReference type="KEGG" id="nta:107758922"/>
<dbReference type="GO" id="GO:0005886">
    <property type="term" value="C:plasma membrane"/>
    <property type="evidence" value="ECO:0007669"/>
    <property type="project" value="UniProtKB-SubCell"/>
</dbReference>
<dbReference type="SUPFAM" id="SSF49764">
    <property type="entry name" value="HSP20-like chaperones"/>
    <property type="match status" value="1"/>
</dbReference>
<keyword evidence="2" id="KW-1003">Cell membrane</keyword>
<dbReference type="OrthoDB" id="1431247at2759"/>
<feature type="domain" description="SHSP" evidence="7">
    <location>
        <begin position="7"/>
        <end position="115"/>
    </location>
</feature>
<protein>
    <submittedName>
        <fullName evidence="8">17.8 kDa class I heat shock protein-like</fullName>
    </submittedName>
</protein>
<keyword evidence="6" id="KW-0812">Transmembrane</keyword>
<dbReference type="PaxDb" id="4097-A0A1S3WXB7"/>
<dbReference type="PANTHER" id="PTHR43670">
    <property type="entry name" value="HEAT SHOCK PROTEIN 26"/>
    <property type="match status" value="1"/>
</dbReference>
<dbReference type="Gene3D" id="2.60.40.790">
    <property type="match status" value="1"/>
</dbReference>
<dbReference type="InterPro" id="IPR008978">
    <property type="entry name" value="HSP20-like_chaperone"/>
</dbReference>
<evidence type="ECO:0000256" key="2">
    <source>
        <dbReference type="ARBA" id="ARBA00022475"/>
    </source>
</evidence>
<dbReference type="CDD" id="cd06464">
    <property type="entry name" value="ACD_sHsps-like"/>
    <property type="match status" value="1"/>
</dbReference>
<comment type="subcellular location">
    <subcellularLocation>
        <location evidence="1">Cell membrane</location>
        <topology evidence="1">Single-pass membrane protein</topology>
    </subcellularLocation>
</comment>
<evidence type="ECO:0000256" key="4">
    <source>
        <dbReference type="PROSITE-ProRule" id="PRU00285"/>
    </source>
</evidence>
<dbReference type="AlphaFoldDB" id="A0A1S3WXB7"/>
<dbReference type="InterPro" id="IPR002068">
    <property type="entry name" value="A-crystallin/Hsp20_dom"/>
</dbReference>
<dbReference type="Pfam" id="PF00011">
    <property type="entry name" value="HSP20"/>
    <property type="match status" value="1"/>
</dbReference>
<reference evidence="8" key="1">
    <citation type="submission" date="2025-08" db="UniProtKB">
        <authorList>
            <consortium name="RefSeq"/>
        </authorList>
    </citation>
    <scope>IDENTIFICATION</scope>
</reference>
<keyword evidence="6" id="KW-1133">Transmembrane helix</keyword>
<gene>
    <name evidence="8" type="primary">LOC107758922</name>
</gene>
<comment type="similarity">
    <text evidence="4 5">Belongs to the small heat shock protein (HSP20) family.</text>
</comment>
<dbReference type="RefSeq" id="XP_016432259.1">
    <property type="nucleotide sequence ID" value="XM_016576773.1"/>
</dbReference>
<dbReference type="GO" id="GO:0006952">
    <property type="term" value="P:defense response"/>
    <property type="evidence" value="ECO:0007669"/>
    <property type="project" value="UniProtKB-KW"/>
</dbReference>
<evidence type="ECO:0000256" key="1">
    <source>
        <dbReference type="ARBA" id="ARBA00004162"/>
    </source>
</evidence>
<proteinExistence type="inferred from homology"/>
<dbReference type="PANTHER" id="PTHR43670:SF107">
    <property type="entry name" value="17.8 KDA CLASS I HEAT SHOCK PROTEIN-LIKE"/>
    <property type="match status" value="1"/>
</dbReference>
<keyword evidence="3" id="KW-0611">Plant defense</keyword>
<organism evidence="8">
    <name type="scientific">Nicotiana tabacum</name>
    <name type="common">Common tobacco</name>
    <dbReference type="NCBI Taxonomy" id="4097"/>
    <lineage>
        <taxon>Eukaryota</taxon>
        <taxon>Viridiplantae</taxon>
        <taxon>Streptophyta</taxon>
        <taxon>Embryophyta</taxon>
        <taxon>Tracheophyta</taxon>
        <taxon>Spermatophyta</taxon>
        <taxon>Magnoliopsida</taxon>
        <taxon>eudicotyledons</taxon>
        <taxon>Gunneridae</taxon>
        <taxon>Pentapetalae</taxon>
        <taxon>asterids</taxon>
        <taxon>lamiids</taxon>
        <taxon>Solanales</taxon>
        <taxon>Solanaceae</taxon>
        <taxon>Nicotianoideae</taxon>
        <taxon>Nicotianeae</taxon>
        <taxon>Nicotiana</taxon>
    </lineage>
</organism>
<accession>A0A1S3WXB7</accession>